<dbReference type="Pfam" id="PF03480">
    <property type="entry name" value="DctP"/>
    <property type="match status" value="1"/>
</dbReference>
<evidence type="ECO:0000313" key="3">
    <source>
        <dbReference type="EMBL" id="AUG55807.1"/>
    </source>
</evidence>
<name>A0ABM6QGS8_9PROT</name>
<dbReference type="Gene3D" id="3.40.190.170">
    <property type="entry name" value="Bacterial extracellular solute-binding protein, family 7"/>
    <property type="match status" value="1"/>
</dbReference>
<accession>A0ABM6QGS8</accession>
<sequence length="339" mass="37587">MCFLTKKWRLQKMIKSMLFAAVAFVPLCLGQAQAAEYNWDQSTEYGPNSINTKTDVFFADRLKELSDGKIEITIHSGAALGFREKDHLFAVADGALPIATTVSGTLAGVDPIFLLSSLPFVAKDFDDVRKLWEIARPYYEKVFEKYDQKLIHAGWIDPSGIWAEQEIKSQADLKNLRIRTYDATGTRVLDALGASPLQISWSDVVPQLATGSISAVLTGVDGGAAANFWDYTSVFTQINYAMPLTFVHMNLEVYNSLPPELQKAVMQAGQEATEWRADQIRKNQAAKYDELRSHGMTVVEKVDADFAETLSSAAQPVIDDWKAKTGSRADEILAKFSAK</sequence>
<dbReference type="PANTHER" id="PTHR33376:SF4">
    <property type="entry name" value="SIALIC ACID-BINDING PERIPLASMIC PROTEIN SIAP"/>
    <property type="match status" value="1"/>
</dbReference>
<dbReference type="CDD" id="cd13602">
    <property type="entry name" value="PBP2_TRAP_BpDctp6_7"/>
    <property type="match status" value="1"/>
</dbReference>
<evidence type="ECO:0000313" key="4">
    <source>
        <dbReference type="Proteomes" id="UP000233458"/>
    </source>
</evidence>
<dbReference type="Proteomes" id="UP000233458">
    <property type="component" value="Plasmid pCSC3H3"/>
</dbReference>
<dbReference type="SUPFAM" id="SSF53850">
    <property type="entry name" value="Periplasmic binding protein-like II"/>
    <property type="match status" value="1"/>
</dbReference>
<dbReference type="EMBL" id="CP024200">
    <property type="protein sequence ID" value="AUG55807.1"/>
    <property type="molecule type" value="Genomic_DNA"/>
</dbReference>
<dbReference type="PANTHER" id="PTHR33376">
    <property type="match status" value="1"/>
</dbReference>
<proteinExistence type="predicted"/>
<keyword evidence="3" id="KW-0614">Plasmid</keyword>
<keyword evidence="1 2" id="KW-0732">Signal</keyword>
<organism evidence="3 4">
    <name type="scientific">Thalassospira marina</name>
    <dbReference type="NCBI Taxonomy" id="2048283"/>
    <lineage>
        <taxon>Bacteria</taxon>
        <taxon>Pseudomonadati</taxon>
        <taxon>Pseudomonadota</taxon>
        <taxon>Alphaproteobacteria</taxon>
        <taxon>Rhodospirillales</taxon>
        <taxon>Thalassospiraceae</taxon>
        <taxon>Thalassospira</taxon>
    </lineage>
</organism>
<evidence type="ECO:0000256" key="2">
    <source>
        <dbReference type="SAM" id="SignalP"/>
    </source>
</evidence>
<keyword evidence="4" id="KW-1185">Reference proteome</keyword>
<dbReference type="InterPro" id="IPR038404">
    <property type="entry name" value="TRAP_DctP_sf"/>
</dbReference>
<evidence type="ECO:0000256" key="1">
    <source>
        <dbReference type="ARBA" id="ARBA00022729"/>
    </source>
</evidence>
<geneLocation type="plasmid" evidence="4">
    <name>pcsc3h3</name>
</geneLocation>
<dbReference type="NCBIfam" id="NF037995">
    <property type="entry name" value="TRAP_S1"/>
    <property type="match status" value="1"/>
</dbReference>
<feature type="signal peptide" evidence="2">
    <location>
        <begin position="1"/>
        <end position="34"/>
    </location>
</feature>
<protein>
    <submittedName>
        <fullName evidence="3">C4-dicarboxylate ABC transporter substrate-binding protein</fullName>
    </submittedName>
</protein>
<reference evidence="3 4" key="1">
    <citation type="submission" date="2017-10" db="EMBL/GenBank/DDBJ databases">
        <title>Biodiversity and function of Thalassospira species in the particle-attached aromatic-hydrocarbon-degrading consortia from the surface seawater of the China South Sea.</title>
        <authorList>
            <person name="Dong C."/>
            <person name="Liu R."/>
            <person name="Shao Z."/>
        </authorList>
    </citation>
    <scope>NUCLEOTIDE SEQUENCE [LARGE SCALE GENOMIC DNA]</scope>
    <source>
        <strain evidence="3 4">CSC3H3</strain>
        <plasmid evidence="4">pcsc3h3</plasmid>
    </source>
</reference>
<feature type="chain" id="PRO_5045035535" evidence="2">
    <location>
        <begin position="35"/>
        <end position="339"/>
    </location>
</feature>
<gene>
    <name evidence="3" type="ORF">CSC3H3_23520</name>
</gene>
<dbReference type="InterPro" id="IPR018389">
    <property type="entry name" value="DctP_fam"/>
</dbReference>